<name>W1NG69_AMBTC</name>
<gene>
    <name evidence="1" type="ORF">AMTR_s00010p00179240</name>
</gene>
<dbReference type="SMART" id="SM00028">
    <property type="entry name" value="TPR"/>
    <property type="match status" value="1"/>
</dbReference>
<dbReference type="PANTHER" id="PTHR46050">
    <property type="entry name" value="TPR REPEAT-CONTAINING THIOREDOXIN"/>
    <property type="match status" value="1"/>
</dbReference>
<dbReference type="PANTHER" id="PTHR46050:SF7">
    <property type="entry name" value="TETRATRICOPEPTIDE REPEAT (TPR)-LIKE SUPERFAMILY PROTEIN"/>
    <property type="match status" value="1"/>
</dbReference>
<dbReference type="AlphaFoldDB" id="W1NG69"/>
<organism evidence="1 2">
    <name type="scientific">Amborella trichopoda</name>
    <dbReference type="NCBI Taxonomy" id="13333"/>
    <lineage>
        <taxon>Eukaryota</taxon>
        <taxon>Viridiplantae</taxon>
        <taxon>Streptophyta</taxon>
        <taxon>Embryophyta</taxon>
        <taxon>Tracheophyta</taxon>
        <taxon>Spermatophyta</taxon>
        <taxon>Magnoliopsida</taxon>
        <taxon>Amborellales</taxon>
        <taxon>Amborellaceae</taxon>
        <taxon>Amborella</taxon>
    </lineage>
</organism>
<sequence>MGIGAVVRKARAVSSARSNGNDLFKASRFSEACLAHGDGLQSDPLNTILLCNRAACRSKMGQWERAIEDCTAALNIRPSCTKARLLRADGNAKVSPKKHDQKGWPIMQAVKFPPVAWHQSSHQMSSLAV</sequence>
<dbReference type="SUPFAM" id="SSF48452">
    <property type="entry name" value="TPR-like"/>
    <property type="match status" value="1"/>
</dbReference>
<dbReference type="EMBL" id="KI397513">
    <property type="protein sequence ID" value="ERM94174.1"/>
    <property type="molecule type" value="Genomic_DNA"/>
</dbReference>
<dbReference type="eggNOG" id="KOG1124">
    <property type="taxonomic scope" value="Eukaryota"/>
</dbReference>
<dbReference type="InterPro" id="IPR019734">
    <property type="entry name" value="TPR_rpt"/>
</dbReference>
<protein>
    <submittedName>
        <fullName evidence="1">Uncharacterized protein</fullName>
    </submittedName>
</protein>
<dbReference type="Proteomes" id="UP000017836">
    <property type="component" value="Unassembled WGS sequence"/>
</dbReference>
<accession>W1NG69</accession>
<dbReference type="InterPro" id="IPR011990">
    <property type="entry name" value="TPR-like_helical_dom_sf"/>
</dbReference>
<dbReference type="Gramene" id="ERM94174">
    <property type="protein sequence ID" value="ERM94174"/>
    <property type="gene ID" value="AMTR_s00010p00179240"/>
</dbReference>
<keyword evidence="2" id="KW-1185">Reference proteome</keyword>
<dbReference type="STRING" id="13333.W1NG69"/>
<evidence type="ECO:0000313" key="2">
    <source>
        <dbReference type="Proteomes" id="UP000017836"/>
    </source>
</evidence>
<proteinExistence type="predicted"/>
<dbReference type="Pfam" id="PF00515">
    <property type="entry name" value="TPR_1"/>
    <property type="match status" value="1"/>
</dbReference>
<reference evidence="2" key="1">
    <citation type="journal article" date="2013" name="Science">
        <title>The Amborella genome and the evolution of flowering plants.</title>
        <authorList>
            <consortium name="Amborella Genome Project"/>
        </authorList>
    </citation>
    <scope>NUCLEOTIDE SEQUENCE [LARGE SCALE GENOMIC DNA]</scope>
</reference>
<dbReference type="InterPro" id="IPR044534">
    <property type="entry name" value="TTL1-4"/>
</dbReference>
<evidence type="ECO:0000313" key="1">
    <source>
        <dbReference type="EMBL" id="ERM94174.1"/>
    </source>
</evidence>
<dbReference type="Gene3D" id="1.25.40.10">
    <property type="entry name" value="Tetratricopeptide repeat domain"/>
    <property type="match status" value="1"/>
</dbReference>
<dbReference type="HOGENOM" id="CLU_1951662_0_0_1"/>